<gene>
    <name evidence="10" type="ORF">ENW00_07490</name>
</gene>
<dbReference type="EMBL" id="DTIN01000032">
    <property type="protein sequence ID" value="HFX13968.1"/>
    <property type="molecule type" value="Genomic_DNA"/>
</dbReference>
<keyword evidence="4 10" id="KW-0489">Methyltransferase</keyword>
<dbReference type="PROSITE" id="PS50890">
    <property type="entry name" value="PUA"/>
    <property type="match status" value="1"/>
</dbReference>
<dbReference type="AlphaFoldDB" id="A0A7C3MII6"/>
<dbReference type="SUPFAM" id="SSF88697">
    <property type="entry name" value="PUA domain-like"/>
    <property type="match status" value="1"/>
</dbReference>
<evidence type="ECO:0000256" key="4">
    <source>
        <dbReference type="ARBA" id="ARBA00022603"/>
    </source>
</evidence>
<dbReference type="CDD" id="cd11572">
    <property type="entry name" value="RlmI_M_like"/>
    <property type="match status" value="1"/>
</dbReference>
<proteinExistence type="inferred from homology"/>
<dbReference type="SMART" id="SM00359">
    <property type="entry name" value="PUA"/>
    <property type="match status" value="1"/>
</dbReference>
<keyword evidence="7" id="KW-0694">RNA-binding</keyword>
<dbReference type="InterPro" id="IPR041532">
    <property type="entry name" value="RlmI-like_PUA"/>
</dbReference>
<evidence type="ECO:0000256" key="3">
    <source>
        <dbReference type="ARBA" id="ARBA00022552"/>
    </source>
</evidence>
<evidence type="ECO:0000256" key="6">
    <source>
        <dbReference type="ARBA" id="ARBA00022691"/>
    </source>
</evidence>
<dbReference type="SUPFAM" id="SSF53335">
    <property type="entry name" value="S-adenosyl-L-methionine-dependent methyltransferases"/>
    <property type="match status" value="1"/>
</dbReference>
<dbReference type="GO" id="GO:0008168">
    <property type="term" value="F:methyltransferase activity"/>
    <property type="evidence" value="ECO:0007669"/>
    <property type="project" value="UniProtKB-KW"/>
</dbReference>
<dbReference type="Gene3D" id="3.30.750.80">
    <property type="entry name" value="RNA methyltransferase domain (HRMD) like"/>
    <property type="match status" value="1"/>
</dbReference>
<dbReference type="InterPro" id="IPR015947">
    <property type="entry name" value="PUA-like_sf"/>
</dbReference>
<feature type="domain" description="PUA" evidence="9">
    <location>
        <begin position="5"/>
        <end position="89"/>
    </location>
</feature>
<dbReference type="GO" id="GO:0003723">
    <property type="term" value="F:RNA binding"/>
    <property type="evidence" value="ECO:0007669"/>
    <property type="project" value="UniProtKB-KW"/>
</dbReference>
<dbReference type="GO" id="GO:0005737">
    <property type="term" value="C:cytoplasm"/>
    <property type="evidence" value="ECO:0007669"/>
    <property type="project" value="UniProtKB-SubCell"/>
</dbReference>
<dbReference type="Gene3D" id="3.40.50.150">
    <property type="entry name" value="Vaccinia Virus protein VP39"/>
    <property type="match status" value="1"/>
</dbReference>
<keyword evidence="6" id="KW-0949">S-adenosyl-L-methionine</keyword>
<keyword evidence="5 10" id="KW-0808">Transferase</keyword>
<accession>A0A7C3MII6</accession>
<dbReference type="GO" id="GO:0006364">
    <property type="term" value="P:rRNA processing"/>
    <property type="evidence" value="ECO:0007669"/>
    <property type="project" value="UniProtKB-KW"/>
</dbReference>
<keyword evidence="3" id="KW-0698">rRNA processing</keyword>
<dbReference type="Gene3D" id="2.30.130.10">
    <property type="entry name" value="PUA domain"/>
    <property type="match status" value="1"/>
</dbReference>
<comment type="subcellular location">
    <subcellularLocation>
        <location evidence="1">Cytoplasm</location>
    </subcellularLocation>
</comment>
<evidence type="ECO:0000256" key="8">
    <source>
        <dbReference type="ARBA" id="ARBA00038091"/>
    </source>
</evidence>
<dbReference type="PANTHER" id="PTHR42873">
    <property type="entry name" value="RIBOSOMAL RNA LARGE SUBUNIT METHYLTRANSFERASE"/>
    <property type="match status" value="1"/>
</dbReference>
<evidence type="ECO:0000256" key="7">
    <source>
        <dbReference type="ARBA" id="ARBA00022884"/>
    </source>
</evidence>
<dbReference type="CDD" id="cd02440">
    <property type="entry name" value="AdoMet_MTases"/>
    <property type="match status" value="1"/>
</dbReference>
<reference evidence="10" key="1">
    <citation type="journal article" date="2020" name="mSystems">
        <title>Genome- and Community-Level Interaction Insights into Carbon Utilization and Element Cycling Functions of Hydrothermarchaeota in Hydrothermal Sediment.</title>
        <authorList>
            <person name="Zhou Z."/>
            <person name="Liu Y."/>
            <person name="Xu W."/>
            <person name="Pan J."/>
            <person name="Luo Z.H."/>
            <person name="Li M."/>
        </authorList>
    </citation>
    <scope>NUCLEOTIDE SEQUENCE [LARGE SCALE GENOMIC DNA]</scope>
    <source>
        <strain evidence="10">SpSt-81</strain>
    </source>
</reference>
<keyword evidence="2" id="KW-0963">Cytoplasm</keyword>
<dbReference type="InterPro" id="IPR002478">
    <property type="entry name" value="PUA"/>
</dbReference>
<dbReference type="InterPro" id="IPR019614">
    <property type="entry name" value="SAM-dep_methyl-trfase"/>
</dbReference>
<dbReference type="PANTHER" id="PTHR42873:SF1">
    <property type="entry name" value="S-ADENOSYLMETHIONINE-DEPENDENT METHYLTRANSFERASE DOMAIN-CONTAINING PROTEIN"/>
    <property type="match status" value="1"/>
</dbReference>
<comment type="similarity">
    <text evidence="8">Belongs to the methyltransferase superfamily. RlmI family.</text>
</comment>
<evidence type="ECO:0000256" key="1">
    <source>
        <dbReference type="ARBA" id="ARBA00004496"/>
    </source>
</evidence>
<protein>
    <submittedName>
        <fullName evidence="10">Class I SAM-dependent rRNA methyltransferase</fullName>
    </submittedName>
</protein>
<dbReference type="InterPro" id="IPR036974">
    <property type="entry name" value="PUA_sf"/>
</dbReference>
<comment type="caution">
    <text evidence="10">The sequence shown here is derived from an EMBL/GenBank/DDBJ whole genome shotgun (WGS) entry which is preliminary data.</text>
</comment>
<dbReference type="Pfam" id="PF10672">
    <property type="entry name" value="Methyltrans_SAM"/>
    <property type="match status" value="1"/>
</dbReference>
<dbReference type="Pfam" id="PF17785">
    <property type="entry name" value="PUA_3"/>
    <property type="match status" value="1"/>
</dbReference>
<evidence type="ECO:0000313" key="10">
    <source>
        <dbReference type="EMBL" id="HFX13968.1"/>
    </source>
</evidence>
<evidence type="ECO:0000256" key="5">
    <source>
        <dbReference type="ARBA" id="ARBA00022679"/>
    </source>
</evidence>
<evidence type="ECO:0000259" key="9">
    <source>
        <dbReference type="SMART" id="SM00359"/>
    </source>
</evidence>
<dbReference type="GO" id="GO:0032259">
    <property type="term" value="P:methylation"/>
    <property type="evidence" value="ECO:0007669"/>
    <property type="project" value="UniProtKB-KW"/>
</dbReference>
<organism evidence="10">
    <name type="scientific">Dictyoglomus thermophilum</name>
    <dbReference type="NCBI Taxonomy" id="14"/>
    <lineage>
        <taxon>Bacteria</taxon>
        <taxon>Pseudomonadati</taxon>
        <taxon>Dictyoglomota</taxon>
        <taxon>Dictyoglomia</taxon>
        <taxon>Dictyoglomales</taxon>
        <taxon>Dictyoglomaceae</taxon>
        <taxon>Dictyoglomus</taxon>
    </lineage>
</organism>
<name>A0A7C3MII6_DICTH</name>
<evidence type="ECO:0000256" key="2">
    <source>
        <dbReference type="ARBA" id="ARBA00022490"/>
    </source>
</evidence>
<dbReference type="CDD" id="cd21153">
    <property type="entry name" value="PUA_RlmI"/>
    <property type="match status" value="1"/>
</dbReference>
<dbReference type="InterPro" id="IPR029063">
    <property type="entry name" value="SAM-dependent_MTases_sf"/>
</dbReference>
<sequence>MKEIKKVILKKGVHTKIVRGNPWIYANEISKILGEINPGDIVDIYDSSNSFIGRGYINPNSKIRVRILTRKEEEINRDFFRERIIRAWEYRKKVVETSSCRVVFAESDFLPGLIVDKFEDILVIQTLTLGIDRFKEIIVEVLDEIFNPRGIYERNDVPVREIEGLPQIKGPIKGDFDPKVIINENEVKILVDVEDGQKTGYFLDQRENRRALKGLVDGAEVLDVFCYTGSFSLHALKYGAKRVLAVDSSKIALELAKENAKLNGFLDKIEFVEENAFHLLKNFHKEGRNFDVVILDPPAFAKSQRNLDNALRGYKEINLRAMKIIRDGGFLITCSCSQHVIPEIFQKVIESASYDANRILRLVEFRYQAKDHPILFSHPESLYLKCGIYQVLKKL</sequence>